<dbReference type="EC" id="2.1.2.9" evidence="2"/>
<dbReference type="Proteomes" id="UP000886748">
    <property type="component" value="Unassembled WGS sequence"/>
</dbReference>
<evidence type="ECO:0000259" key="6">
    <source>
        <dbReference type="Pfam" id="PF02911"/>
    </source>
</evidence>
<comment type="similarity">
    <text evidence="1">Belongs to the Fmt family.</text>
</comment>
<dbReference type="Pfam" id="PF00551">
    <property type="entry name" value="Formyl_trans_N"/>
    <property type="match status" value="1"/>
</dbReference>
<dbReference type="EMBL" id="DVOD01000063">
    <property type="protein sequence ID" value="HIU93210.1"/>
    <property type="molecule type" value="Genomic_DNA"/>
</dbReference>
<dbReference type="Gene3D" id="3.40.50.12230">
    <property type="match status" value="1"/>
</dbReference>
<dbReference type="SUPFAM" id="SSF50486">
    <property type="entry name" value="FMT C-terminal domain-like"/>
    <property type="match status" value="1"/>
</dbReference>
<dbReference type="InterPro" id="IPR036477">
    <property type="entry name" value="Formyl_transf_N_sf"/>
</dbReference>
<comment type="caution">
    <text evidence="7">The sequence shown here is derived from an EMBL/GenBank/DDBJ whole genome shotgun (WGS) entry which is preliminary data.</text>
</comment>
<dbReference type="CDD" id="cd08704">
    <property type="entry name" value="Met_tRNA_FMT_C"/>
    <property type="match status" value="1"/>
</dbReference>
<keyword evidence="3" id="KW-0808">Transferase</keyword>
<gene>
    <name evidence="7" type="ORF">IAD26_08780</name>
</gene>
<evidence type="ECO:0000313" key="8">
    <source>
        <dbReference type="Proteomes" id="UP000886748"/>
    </source>
</evidence>
<dbReference type="SUPFAM" id="SSF53328">
    <property type="entry name" value="Formyltransferase"/>
    <property type="match status" value="1"/>
</dbReference>
<organism evidence="7 8">
    <name type="scientific">Candidatus Limenecus avicola</name>
    <dbReference type="NCBI Taxonomy" id="2840847"/>
    <lineage>
        <taxon>Bacteria</taxon>
        <taxon>Bacillati</taxon>
        <taxon>Bacillota</taxon>
        <taxon>Clostridia</taxon>
        <taxon>Eubacteriales</taxon>
        <taxon>Clostridiaceae</taxon>
        <taxon>Clostridiaceae incertae sedis</taxon>
        <taxon>Candidatus Limenecus</taxon>
    </lineage>
</organism>
<reference evidence="7" key="2">
    <citation type="journal article" date="2021" name="PeerJ">
        <title>Extensive microbial diversity within the chicken gut microbiome revealed by metagenomics and culture.</title>
        <authorList>
            <person name="Gilroy R."/>
            <person name="Ravi A."/>
            <person name="Getino M."/>
            <person name="Pursley I."/>
            <person name="Horton D.L."/>
            <person name="Alikhan N.F."/>
            <person name="Baker D."/>
            <person name="Gharbi K."/>
            <person name="Hall N."/>
            <person name="Watson M."/>
            <person name="Adriaenssens E.M."/>
            <person name="Foster-Nyarko E."/>
            <person name="Jarju S."/>
            <person name="Secka A."/>
            <person name="Antonio M."/>
            <person name="Oren A."/>
            <person name="Chaudhuri R.R."/>
            <person name="La Ragione R."/>
            <person name="Hildebrand F."/>
            <person name="Pallen M.J."/>
        </authorList>
    </citation>
    <scope>NUCLEOTIDE SEQUENCE</scope>
    <source>
        <strain evidence="7">CHK154-7741</strain>
    </source>
</reference>
<evidence type="ECO:0000256" key="4">
    <source>
        <dbReference type="ARBA" id="ARBA00022917"/>
    </source>
</evidence>
<keyword evidence="4" id="KW-0648">Protein biosynthesis</keyword>
<sequence>MENKYKKRILFLGMPDMAIICLSKLVAEGFNIVGVVPPHFTEATYGLMCNFTKSLRLPLITYERTMDELDFIHKVRQLDADIAVVCSYNKKFPPELLKTVKGGFVNCHPSLLPDYRGANPYSNVIINNEKETGITLHFMDENFDTGNIIAQKKVNIENKETMGTLFNRMNYLCAEFLSEFLQNFEQNTDVVSMPQPQGEFKKAPAIDSRNMRNFIDWDKDAAYIDRFVRALNPFISAMTNFRGVFLKVYSAEISDKKVKEEPGTICHVKDTLGVATGSGVLYIKSLQFGSYMISDAKSFIEKFKPQIGEKLGK</sequence>
<dbReference type="InterPro" id="IPR041711">
    <property type="entry name" value="Met-tRNA-FMT_N"/>
</dbReference>
<dbReference type="InterPro" id="IPR044135">
    <property type="entry name" value="Met-tRNA-FMT_C"/>
</dbReference>
<dbReference type="Pfam" id="PF02911">
    <property type="entry name" value="Formyl_trans_C"/>
    <property type="match status" value="1"/>
</dbReference>
<feature type="domain" description="Formyl transferase C-terminal" evidence="6">
    <location>
        <begin position="213"/>
        <end position="303"/>
    </location>
</feature>
<evidence type="ECO:0000256" key="2">
    <source>
        <dbReference type="ARBA" id="ARBA00012261"/>
    </source>
</evidence>
<dbReference type="GO" id="GO:0005829">
    <property type="term" value="C:cytosol"/>
    <property type="evidence" value="ECO:0007669"/>
    <property type="project" value="TreeGrafter"/>
</dbReference>
<dbReference type="PANTHER" id="PTHR11138:SF5">
    <property type="entry name" value="METHIONYL-TRNA FORMYLTRANSFERASE, MITOCHONDRIAL"/>
    <property type="match status" value="1"/>
</dbReference>
<evidence type="ECO:0000256" key="1">
    <source>
        <dbReference type="ARBA" id="ARBA00010699"/>
    </source>
</evidence>
<feature type="domain" description="Formyl transferase N-terminal" evidence="5">
    <location>
        <begin position="66"/>
        <end position="176"/>
    </location>
</feature>
<dbReference type="GO" id="GO:0004479">
    <property type="term" value="F:methionyl-tRNA formyltransferase activity"/>
    <property type="evidence" value="ECO:0007669"/>
    <property type="project" value="UniProtKB-EC"/>
</dbReference>
<dbReference type="InterPro" id="IPR011034">
    <property type="entry name" value="Formyl_transferase-like_C_sf"/>
</dbReference>
<dbReference type="InterPro" id="IPR005793">
    <property type="entry name" value="Formyl_trans_C"/>
</dbReference>
<protein>
    <recommendedName>
        <fullName evidence="2">methionyl-tRNA formyltransferase</fullName>
        <ecNumber evidence="2">2.1.2.9</ecNumber>
    </recommendedName>
</protein>
<dbReference type="PANTHER" id="PTHR11138">
    <property type="entry name" value="METHIONYL-TRNA FORMYLTRANSFERASE"/>
    <property type="match status" value="1"/>
</dbReference>
<dbReference type="AlphaFoldDB" id="A0A9D1N192"/>
<accession>A0A9D1N192</accession>
<dbReference type="CDD" id="cd08646">
    <property type="entry name" value="FMT_core_Met-tRNA-FMT_N"/>
    <property type="match status" value="1"/>
</dbReference>
<evidence type="ECO:0000256" key="3">
    <source>
        <dbReference type="ARBA" id="ARBA00022679"/>
    </source>
</evidence>
<name>A0A9D1N192_9CLOT</name>
<evidence type="ECO:0000259" key="5">
    <source>
        <dbReference type="Pfam" id="PF00551"/>
    </source>
</evidence>
<dbReference type="InterPro" id="IPR002376">
    <property type="entry name" value="Formyl_transf_N"/>
</dbReference>
<reference evidence="7" key="1">
    <citation type="submission" date="2020-10" db="EMBL/GenBank/DDBJ databases">
        <authorList>
            <person name="Gilroy R."/>
        </authorList>
    </citation>
    <scope>NUCLEOTIDE SEQUENCE</scope>
    <source>
        <strain evidence="7">CHK154-7741</strain>
    </source>
</reference>
<evidence type="ECO:0000313" key="7">
    <source>
        <dbReference type="EMBL" id="HIU93210.1"/>
    </source>
</evidence>
<proteinExistence type="inferred from homology"/>